<evidence type="ECO:0000313" key="15">
    <source>
        <dbReference type="EMBL" id="BCY25363.1"/>
    </source>
</evidence>
<proteinExistence type="inferred from homology"/>
<feature type="binding site" evidence="12">
    <location>
        <begin position="279"/>
        <end position="281"/>
    </location>
    <ligand>
        <name>substrate</name>
    </ligand>
</feature>
<dbReference type="PANTHER" id="PTHR32179:SF3">
    <property type="entry name" value="NICOTINATE-NUCLEOTIDE PYROPHOSPHORYLASE [CARBOXYLATING]"/>
    <property type="match status" value="1"/>
</dbReference>
<feature type="binding site" evidence="12">
    <location>
        <position position="213"/>
    </location>
    <ligand>
        <name>substrate</name>
    </ligand>
</feature>
<feature type="binding site" evidence="12">
    <location>
        <begin position="150"/>
        <end position="152"/>
    </location>
    <ligand>
        <name>substrate</name>
    </ligand>
</feature>
<evidence type="ECO:0000256" key="8">
    <source>
        <dbReference type="ARBA" id="ARBA00022679"/>
    </source>
</evidence>
<comment type="pathway">
    <text evidence="2">Cofactor biosynthesis; NAD(+) biosynthesis; nicotinate D-ribonucleotide from quinolinate: step 1/1.</text>
</comment>
<evidence type="ECO:0000256" key="9">
    <source>
        <dbReference type="ARBA" id="ARBA00033102"/>
    </source>
</evidence>
<dbReference type="InterPro" id="IPR013785">
    <property type="entry name" value="Aldolase_TIM"/>
</dbReference>
<dbReference type="Gene3D" id="3.90.1170.20">
    <property type="entry name" value="Quinolinate phosphoribosyl transferase, N-terminal domain"/>
    <property type="match status" value="1"/>
</dbReference>
<evidence type="ECO:0000256" key="4">
    <source>
        <dbReference type="ARBA" id="ARBA00011944"/>
    </source>
</evidence>
<dbReference type="GO" id="GO:0034213">
    <property type="term" value="P:quinolinate catabolic process"/>
    <property type="evidence" value="ECO:0007669"/>
    <property type="project" value="TreeGrafter"/>
</dbReference>
<evidence type="ECO:0000256" key="11">
    <source>
        <dbReference type="PIRNR" id="PIRNR006250"/>
    </source>
</evidence>
<evidence type="ECO:0000256" key="1">
    <source>
        <dbReference type="ARBA" id="ARBA00003237"/>
    </source>
</evidence>
<dbReference type="EC" id="2.4.2.19" evidence="4"/>
<keyword evidence="6" id="KW-0662">Pyridine nucleotide biosynthesis</keyword>
<dbReference type="InterPro" id="IPR022412">
    <property type="entry name" value="Quinolinate_PRibosylTrfase_N"/>
</dbReference>
<dbReference type="InterPro" id="IPR002638">
    <property type="entry name" value="Quinolinate_PRibosylTrfase_C"/>
</dbReference>
<dbReference type="NCBIfam" id="TIGR00078">
    <property type="entry name" value="nadC"/>
    <property type="match status" value="1"/>
</dbReference>
<evidence type="ECO:0000256" key="7">
    <source>
        <dbReference type="ARBA" id="ARBA00022676"/>
    </source>
</evidence>
<feature type="binding site" evidence="12">
    <location>
        <position position="184"/>
    </location>
    <ligand>
        <name>substrate</name>
    </ligand>
</feature>
<feature type="domain" description="Quinolinate phosphoribosyl transferase C-terminal" evidence="13">
    <location>
        <begin position="129"/>
        <end position="294"/>
    </location>
</feature>
<dbReference type="PIRSF" id="PIRSF006250">
    <property type="entry name" value="NadC_ModD"/>
    <property type="match status" value="1"/>
</dbReference>
<dbReference type="GO" id="GO:0005737">
    <property type="term" value="C:cytoplasm"/>
    <property type="evidence" value="ECO:0007669"/>
    <property type="project" value="TreeGrafter"/>
</dbReference>
<name>A0AAD1KNX8_9ACTN</name>
<evidence type="ECO:0000256" key="12">
    <source>
        <dbReference type="PIRSR" id="PIRSR006250-1"/>
    </source>
</evidence>
<keyword evidence="8 11" id="KW-0808">Transferase</keyword>
<feature type="binding site" evidence="12">
    <location>
        <begin position="258"/>
        <end position="260"/>
    </location>
    <ligand>
        <name>substrate</name>
    </ligand>
</feature>
<evidence type="ECO:0000313" key="16">
    <source>
        <dbReference type="Proteomes" id="UP000825072"/>
    </source>
</evidence>
<comment type="function">
    <text evidence="1">Involved in the catabolism of quinolinic acid (QA).</text>
</comment>
<dbReference type="CDD" id="cd01572">
    <property type="entry name" value="QPRTase"/>
    <property type="match status" value="1"/>
</dbReference>
<dbReference type="GO" id="GO:0009435">
    <property type="term" value="P:NAD+ biosynthetic process"/>
    <property type="evidence" value="ECO:0007669"/>
    <property type="project" value="InterPro"/>
</dbReference>
<dbReference type="Proteomes" id="UP000825072">
    <property type="component" value="Chromosome 1"/>
</dbReference>
<dbReference type="InterPro" id="IPR004393">
    <property type="entry name" value="NadC"/>
</dbReference>
<feature type="binding site" evidence="12">
    <location>
        <position position="117"/>
    </location>
    <ligand>
        <name>substrate</name>
    </ligand>
</feature>
<comment type="similarity">
    <text evidence="3 11">Belongs to the NadC/ModD family.</text>
</comment>
<dbReference type="InterPro" id="IPR027277">
    <property type="entry name" value="NadC/ModD"/>
</dbReference>
<evidence type="ECO:0000256" key="10">
    <source>
        <dbReference type="ARBA" id="ARBA00047445"/>
    </source>
</evidence>
<accession>A0AAD1KNX8</accession>
<evidence type="ECO:0000256" key="6">
    <source>
        <dbReference type="ARBA" id="ARBA00022642"/>
    </source>
</evidence>
<evidence type="ECO:0000259" key="14">
    <source>
        <dbReference type="Pfam" id="PF02749"/>
    </source>
</evidence>
<dbReference type="EMBL" id="AP024747">
    <property type="protein sequence ID" value="BCY25363.1"/>
    <property type="molecule type" value="Genomic_DNA"/>
</dbReference>
<feature type="binding site" evidence="12">
    <location>
        <position position="234"/>
    </location>
    <ligand>
        <name>substrate</name>
    </ligand>
</feature>
<gene>
    <name evidence="15" type="ORF">KB1_13530</name>
</gene>
<dbReference type="Pfam" id="PF02749">
    <property type="entry name" value="QRPTase_N"/>
    <property type="match status" value="1"/>
</dbReference>
<keyword evidence="7 11" id="KW-0328">Glycosyltransferase</keyword>
<protein>
    <recommendedName>
        <fullName evidence="5">Nicotinate-nucleotide pyrophosphorylase [carboxylating]</fullName>
        <ecNumber evidence="4">2.4.2.19</ecNumber>
    </recommendedName>
    <alternativeName>
        <fullName evidence="9">Quinolinate phosphoribosyltransferase [decarboxylating]</fullName>
    </alternativeName>
</protein>
<comment type="catalytic activity">
    <reaction evidence="10">
        <text>nicotinate beta-D-ribonucleotide + CO2 + diphosphate = quinolinate + 5-phospho-alpha-D-ribose 1-diphosphate + 2 H(+)</text>
        <dbReference type="Rhea" id="RHEA:12733"/>
        <dbReference type="ChEBI" id="CHEBI:15378"/>
        <dbReference type="ChEBI" id="CHEBI:16526"/>
        <dbReference type="ChEBI" id="CHEBI:29959"/>
        <dbReference type="ChEBI" id="CHEBI:33019"/>
        <dbReference type="ChEBI" id="CHEBI:57502"/>
        <dbReference type="ChEBI" id="CHEBI:58017"/>
        <dbReference type="EC" id="2.4.2.19"/>
    </reaction>
</comment>
<dbReference type="GeneID" id="92880588"/>
<evidence type="ECO:0000259" key="13">
    <source>
        <dbReference type="Pfam" id="PF01729"/>
    </source>
</evidence>
<dbReference type="Pfam" id="PF01729">
    <property type="entry name" value="QRPTase_C"/>
    <property type="match status" value="1"/>
</dbReference>
<evidence type="ECO:0000256" key="2">
    <source>
        <dbReference type="ARBA" id="ARBA00004893"/>
    </source>
</evidence>
<dbReference type="FunFam" id="3.20.20.70:FF:000030">
    <property type="entry name" value="Nicotinate-nucleotide pyrophosphorylase, carboxylating"/>
    <property type="match status" value="1"/>
</dbReference>
<dbReference type="InterPro" id="IPR037128">
    <property type="entry name" value="Quinolinate_PRibosylTase_N_sf"/>
</dbReference>
<feature type="domain" description="Quinolinate phosphoribosyl transferase N-terminal" evidence="14">
    <location>
        <begin position="39"/>
        <end position="127"/>
    </location>
</feature>
<organism evidence="15 16">
    <name type="scientific">Cutibacterium modestum</name>
    <dbReference type="NCBI Taxonomy" id="2559073"/>
    <lineage>
        <taxon>Bacteria</taxon>
        <taxon>Bacillati</taxon>
        <taxon>Actinomycetota</taxon>
        <taxon>Actinomycetes</taxon>
        <taxon>Propionibacteriales</taxon>
        <taxon>Propionibacteriaceae</taxon>
        <taxon>Cutibacterium</taxon>
    </lineage>
</organism>
<evidence type="ECO:0000256" key="3">
    <source>
        <dbReference type="ARBA" id="ARBA00009400"/>
    </source>
</evidence>
<dbReference type="RefSeq" id="WP_002527446.1">
    <property type="nucleotide sequence ID" value="NZ_AP024747.1"/>
</dbReference>
<sequence>MTHLPESLIRTLSDRGLDPDLVVRIVNACLDEDLRGGTDVTTESIFGDTAGRADIRARQPGCLAGVPVSAAVLHVLAYRTGAEVKFTTHLDDATRIAPDDIVATVSGPLRTLLIAERTMLNLVSHLSGIATATSQWADALAGTKTKIRDTRKTIPGLRDLDKYAVRCGGGINHRMGLSDAALIKDNHIAAAGSLIAAVNAVRSHQPDVVCEVECDTVNQVREAVDAGIQTILLDNMDDTQMTEAVGLCRPHGVITEASGGLTLNRATEIAATGVDYVAVGAITHSAPILDLGLDFD</sequence>
<dbReference type="GO" id="GO:0004514">
    <property type="term" value="F:nicotinate-nucleotide diphosphorylase (carboxylating) activity"/>
    <property type="evidence" value="ECO:0007669"/>
    <property type="project" value="UniProtKB-EC"/>
</dbReference>
<dbReference type="AlphaFoldDB" id="A0AAD1KNX8"/>
<dbReference type="PANTHER" id="PTHR32179">
    <property type="entry name" value="NICOTINATE-NUCLEOTIDE PYROPHOSPHORYLASE [CARBOXYLATING]"/>
    <property type="match status" value="1"/>
</dbReference>
<evidence type="ECO:0000256" key="5">
    <source>
        <dbReference type="ARBA" id="ARBA00020990"/>
    </source>
</evidence>
<reference evidence="15" key="1">
    <citation type="submission" date="2021-06" db="EMBL/GenBank/DDBJ databases">
        <title>Genome sequence of Cutibacterium modestum strain KB17-24694.</title>
        <authorList>
            <person name="Dekio I."/>
            <person name="Asahina A."/>
            <person name="Nishida M."/>
        </authorList>
    </citation>
    <scope>NUCLEOTIDE SEQUENCE</scope>
    <source>
        <strain evidence="15">KB17-24694</strain>
    </source>
</reference>
<dbReference type="Gene3D" id="3.20.20.70">
    <property type="entry name" value="Aldolase class I"/>
    <property type="match status" value="1"/>
</dbReference>
<dbReference type="SUPFAM" id="SSF51690">
    <property type="entry name" value="Nicotinate/Quinolinate PRTase C-terminal domain-like"/>
    <property type="match status" value="1"/>
</dbReference>
<dbReference type="InterPro" id="IPR036068">
    <property type="entry name" value="Nicotinate_pribotase-like_C"/>
</dbReference>
<feature type="binding site" evidence="12">
    <location>
        <position position="174"/>
    </location>
    <ligand>
        <name>substrate</name>
    </ligand>
</feature>
<dbReference type="SUPFAM" id="SSF54675">
    <property type="entry name" value="Nicotinate/Quinolinate PRTase N-terminal domain-like"/>
    <property type="match status" value="1"/>
</dbReference>